<feature type="region of interest" description="Disordered" evidence="11">
    <location>
        <begin position="233"/>
        <end position="253"/>
    </location>
</feature>
<organism evidence="14 15">
    <name type="scientific">Microbacterium profundi</name>
    <dbReference type="NCBI Taxonomy" id="450380"/>
    <lineage>
        <taxon>Bacteria</taxon>
        <taxon>Bacillati</taxon>
        <taxon>Actinomycetota</taxon>
        <taxon>Actinomycetes</taxon>
        <taxon>Micrococcales</taxon>
        <taxon>Microbacteriaceae</taxon>
        <taxon>Microbacterium</taxon>
    </lineage>
</organism>
<evidence type="ECO:0000313" key="14">
    <source>
        <dbReference type="EMBL" id="MEW1975741.1"/>
    </source>
</evidence>
<evidence type="ECO:0000256" key="8">
    <source>
        <dbReference type="ARBA" id="ARBA00023163"/>
    </source>
</evidence>
<evidence type="ECO:0000259" key="13">
    <source>
        <dbReference type="Pfam" id="PF10099"/>
    </source>
</evidence>
<keyword evidence="3" id="KW-1003">Cell membrane</keyword>
<name>A0ABV3LIK6_9MICO</name>
<dbReference type="InterPro" id="IPR018764">
    <property type="entry name" value="RskA_C"/>
</dbReference>
<dbReference type="Proteomes" id="UP001553715">
    <property type="component" value="Unassembled WGS sequence"/>
</dbReference>
<sequence>MNEKEFAELAAGHALHALSDADEQLFADALISHPEWQAIADDDIETAHLLADASVTVAPPSDIRAALLAQIATTPQGDDAVAPHSVERATPEVEEPFLRPPRRWGRAIFVLAACLVLLAGLGFGIVALTSQLTTPASVVALNEIQAAPDAQKASIELESGAVAIAHWSATVGSAVLVADGLEPLSDDKTYELWFVRGDEPVPAGLFEADAGDATALLEGVMREGDVIAVTVEPAGGSPTGQPTSDPIIAIPTA</sequence>
<keyword evidence="5 12" id="KW-1133">Transmembrane helix</keyword>
<keyword evidence="4 12" id="KW-0812">Transmembrane</keyword>
<reference evidence="14 15" key="1">
    <citation type="submission" date="2024-06" db="EMBL/GenBank/DDBJ databases">
        <title>The Natural Products Discovery Center: Release of the First 8490 Sequenced Strains for Exploring Actinobacteria Biosynthetic Diversity.</title>
        <authorList>
            <person name="Kalkreuter E."/>
            <person name="Kautsar S.A."/>
            <person name="Yang D."/>
            <person name="Bader C.D."/>
            <person name="Teijaro C.N."/>
            <person name="Fluegel L."/>
            <person name="Davis C.M."/>
            <person name="Simpson J.R."/>
            <person name="Lauterbach L."/>
            <person name="Steele A.D."/>
            <person name="Gui C."/>
            <person name="Meng S."/>
            <person name="Li G."/>
            <person name="Viehrig K."/>
            <person name="Ye F."/>
            <person name="Su P."/>
            <person name="Kiefer A.F."/>
            <person name="Nichols A."/>
            <person name="Cepeda A.J."/>
            <person name="Yan W."/>
            <person name="Fan B."/>
            <person name="Jiang Y."/>
            <person name="Adhikari A."/>
            <person name="Zheng C.-J."/>
            <person name="Schuster L."/>
            <person name="Cowan T.M."/>
            <person name="Smanski M.J."/>
            <person name="Chevrette M.G."/>
            <person name="De Carvalho L.P.S."/>
            <person name="Shen B."/>
        </authorList>
    </citation>
    <scope>NUCLEOTIDE SEQUENCE [LARGE SCALE GENOMIC DNA]</scope>
    <source>
        <strain evidence="14 15">NPDC077434</strain>
    </source>
</reference>
<evidence type="ECO:0000256" key="6">
    <source>
        <dbReference type="ARBA" id="ARBA00023015"/>
    </source>
</evidence>
<evidence type="ECO:0000256" key="3">
    <source>
        <dbReference type="ARBA" id="ARBA00022475"/>
    </source>
</evidence>
<dbReference type="PANTHER" id="PTHR37461:SF1">
    <property type="entry name" value="ANTI-SIGMA-K FACTOR RSKA"/>
    <property type="match status" value="1"/>
</dbReference>
<dbReference type="EMBL" id="JBFBMH010000016">
    <property type="protein sequence ID" value="MEW1975741.1"/>
    <property type="molecule type" value="Genomic_DNA"/>
</dbReference>
<evidence type="ECO:0000256" key="9">
    <source>
        <dbReference type="ARBA" id="ARBA00029829"/>
    </source>
</evidence>
<dbReference type="PANTHER" id="PTHR37461">
    <property type="entry name" value="ANTI-SIGMA-K FACTOR RSKA"/>
    <property type="match status" value="1"/>
</dbReference>
<evidence type="ECO:0000256" key="5">
    <source>
        <dbReference type="ARBA" id="ARBA00022989"/>
    </source>
</evidence>
<evidence type="ECO:0000256" key="12">
    <source>
        <dbReference type="SAM" id="Phobius"/>
    </source>
</evidence>
<keyword evidence="8" id="KW-0804">Transcription</keyword>
<dbReference type="Pfam" id="PF10099">
    <property type="entry name" value="RskA_C"/>
    <property type="match status" value="1"/>
</dbReference>
<protein>
    <recommendedName>
        <fullName evidence="10">Regulator of SigK</fullName>
    </recommendedName>
    <alternativeName>
        <fullName evidence="9">Sigma-K anti-sigma factor RskA</fullName>
    </alternativeName>
</protein>
<evidence type="ECO:0000256" key="4">
    <source>
        <dbReference type="ARBA" id="ARBA00022692"/>
    </source>
</evidence>
<keyword evidence="6" id="KW-0805">Transcription regulation</keyword>
<comment type="subcellular location">
    <subcellularLocation>
        <location evidence="2">Cell membrane</location>
    </subcellularLocation>
    <subcellularLocation>
        <location evidence="1">Membrane</location>
        <topology evidence="1">Single-pass membrane protein</topology>
    </subcellularLocation>
</comment>
<dbReference type="InterPro" id="IPR051474">
    <property type="entry name" value="Anti-sigma-K/W_factor"/>
</dbReference>
<keyword evidence="7 12" id="KW-0472">Membrane</keyword>
<evidence type="ECO:0000313" key="15">
    <source>
        <dbReference type="Proteomes" id="UP001553715"/>
    </source>
</evidence>
<evidence type="ECO:0000256" key="1">
    <source>
        <dbReference type="ARBA" id="ARBA00004167"/>
    </source>
</evidence>
<evidence type="ECO:0000256" key="7">
    <source>
        <dbReference type="ARBA" id="ARBA00023136"/>
    </source>
</evidence>
<feature type="domain" description="Anti-sigma K factor RskA C-terminal" evidence="13">
    <location>
        <begin position="111"/>
        <end position="246"/>
    </location>
</feature>
<comment type="caution">
    <text evidence="14">The sequence shown here is derived from an EMBL/GenBank/DDBJ whole genome shotgun (WGS) entry which is preliminary data.</text>
</comment>
<evidence type="ECO:0000256" key="2">
    <source>
        <dbReference type="ARBA" id="ARBA00004236"/>
    </source>
</evidence>
<keyword evidence="15" id="KW-1185">Reference proteome</keyword>
<dbReference type="Gene3D" id="1.10.10.1320">
    <property type="entry name" value="Anti-sigma factor, zinc-finger domain"/>
    <property type="match status" value="1"/>
</dbReference>
<dbReference type="InterPro" id="IPR041916">
    <property type="entry name" value="Anti_sigma_zinc_sf"/>
</dbReference>
<evidence type="ECO:0000256" key="11">
    <source>
        <dbReference type="SAM" id="MobiDB-lite"/>
    </source>
</evidence>
<accession>A0ABV3LIK6</accession>
<dbReference type="RefSeq" id="WP_033106630.1">
    <property type="nucleotide sequence ID" value="NZ_JBFBMH010000016.1"/>
</dbReference>
<proteinExistence type="predicted"/>
<gene>
    <name evidence="14" type="ORF">AB0301_11810</name>
</gene>
<evidence type="ECO:0000256" key="10">
    <source>
        <dbReference type="ARBA" id="ARBA00030803"/>
    </source>
</evidence>
<feature type="transmembrane region" description="Helical" evidence="12">
    <location>
        <begin position="107"/>
        <end position="128"/>
    </location>
</feature>